<feature type="signal peptide" evidence="3">
    <location>
        <begin position="1"/>
        <end position="24"/>
    </location>
</feature>
<sequence>MCKNVLALGVALLLLLGSVCVSSAAPTTSSPAKILNGVLSKHLSASMKWLWSLKTTTKTAITGRSMVKFEGGYTVETVFDGSKLGIEPHTVEVLPNGELLILDSANSNLYRISASLSLYSRPRLVAGSPEGYPGHVDGKLREARMNHPKGLAVDDRGNIYIADTTNMAIRKISDAGVTTIAGGKLSQGGGHVDGPSEDAKFSNDFDVVYVGSSCSLLVIDRGNRAIREIQLHFDDCAYQYGSGFPLGIAVLIAAGFFGYMLALLQRRVGTIVSSQNDSVQVNAAVSSPYQKPVKSIRPPLIPTEDEPEKQEESFFGSLRKLVLDTGVSVSEILGGVFPGFKKKQLSPHQQQPNHSMPWPAQESFVIPDEDEPPSIDTRAPTRPVSEILVAQGQT</sequence>
<feature type="domain" description="Teneurin NHL" evidence="4">
    <location>
        <begin position="138"/>
        <end position="180"/>
    </location>
</feature>
<evidence type="ECO:0000256" key="1">
    <source>
        <dbReference type="SAM" id="MobiDB-lite"/>
    </source>
</evidence>
<evidence type="ECO:0000313" key="5">
    <source>
        <dbReference type="EMBL" id="KAK8516658.1"/>
    </source>
</evidence>
<evidence type="ECO:0000256" key="2">
    <source>
        <dbReference type="SAM" id="Phobius"/>
    </source>
</evidence>
<evidence type="ECO:0000256" key="3">
    <source>
        <dbReference type="SAM" id="SignalP"/>
    </source>
</evidence>
<keyword evidence="2" id="KW-1133">Transmembrane helix</keyword>
<evidence type="ECO:0000313" key="6">
    <source>
        <dbReference type="Proteomes" id="UP001472677"/>
    </source>
</evidence>
<protein>
    <recommendedName>
        <fullName evidence="4">Teneurin NHL domain-containing protein</fullName>
    </recommendedName>
</protein>
<dbReference type="SUPFAM" id="SSF101898">
    <property type="entry name" value="NHL repeat"/>
    <property type="match status" value="1"/>
</dbReference>
<dbReference type="EMBL" id="JBBPBM010000057">
    <property type="protein sequence ID" value="KAK8516658.1"/>
    <property type="molecule type" value="Genomic_DNA"/>
</dbReference>
<accession>A0ABR2CC03</accession>
<evidence type="ECO:0000259" key="4">
    <source>
        <dbReference type="Pfam" id="PF25021"/>
    </source>
</evidence>
<proteinExistence type="predicted"/>
<feature type="transmembrane region" description="Helical" evidence="2">
    <location>
        <begin position="244"/>
        <end position="264"/>
    </location>
</feature>
<feature type="region of interest" description="Disordered" evidence="1">
    <location>
        <begin position="343"/>
        <end position="394"/>
    </location>
</feature>
<organism evidence="5 6">
    <name type="scientific">Hibiscus sabdariffa</name>
    <name type="common">roselle</name>
    <dbReference type="NCBI Taxonomy" id="183260"/>
    <lineage>
        <taxon>Eukaryota</taxon>
        <taxon>Viridiplantae</taxon>
        <taxon>Streptophyta</taxon>
        <taxon>Embryophyta</taxon>
        <taxon>Tracheophyta</taxon>
        <taxon>Spermatophyta</taxon>
        <taxon>Magnoliopsida</taxon>
        <taxon>eudicotyledons</taxon>
        <taxon>Gunneridae</taxon>
        <taxon>Pentapetalae</taxon>
        <taxon>rosids</taxon>
        <taxon>malvids</taxon>
        <taxon>Malvales</taxon>
        <taxon>Malvaceae</taxon>
        <taxon>Malvoideae</taxon>
        <taxon>Hibiscus</taxon>
    </lineage>
</organism>
<dbReference type="PANTHER" id="PTHR13833">
    <property type="match status" value="1"/>
</dbReference>
<dbReference type="InterPro" id="IPR011042">
    <property type="entry name" value="6-blade_b-propeller_TolB-like"/>
</dbReference>
<dbReference type="Gene3D" id="2.120.10.30">
    <property type="entry name" value="TolB, C-terminal domain"/>
    <property type="match status" value="1"/>
</dbReference>
<keyword evidence="2" id="KW-0812">Transmembrane</keyword>
<keyword evidence="2" id="KW-0472">Membrane</keyword>
<keyword evidence="6" id="KW-1185">Reference proteome</keyword>
<feature type="chain" id="PRO_5045438237" description="Teneurin NHL domain-containing protein" evidence="3">
    <location>
        <begin position="25"/>
        <end position="394"/>
    </location>
</feature>
<reference evidence="5 6" key="1">
    <citation type="journal article" date="2024" name="G3 (Bethesda)">
        <title>Genome assembly of Hibiscus sabdariffa L. provides insights into metabolisms of medicinal natural products.</title>
        <authorList>
            <person name="Kim T."/>
        </authorList>
    </citation>
    <scope>NUCLEOTIDE SEQUENCE [LARGE SCALE GENOMIC DNA]</scope>
    <source>
        <strain evidence="5">TK-2024</strain>
        <tissue evidence="5">Old leaves</tissue>
    </source>
</reference>
<dbReference type="InterPro" id="IPR056822">
    <property type="entry name" value="TEN_NHL"/>
</dbReference>
<gene>
    <name evidence="5" type="ORF">V6N12_049380</name>
</gene>
<dbReference type="PANTHER" id="PTHR13833:SF57">
    <property type="entry name" value="NHL REPEAT PROTEIN"/>
    <property type="match status" value="1"/>
</dbReference>
<name>A0ABR2CC03_9ROSI</name>
<keyword evidence="3" id="KW-0732">Signal</keyword>
<comment type="caution">
    <text evidence="5">The sequence shown here is derived from an EMBL/GenBank/DDBJ whole genome shotgun (WGS) entry which is preliminary data.</text>
</comment>
<dbReference type="Proteomes" id="UP001472677">
    <property type="component" value="Unassembled WGS sequence"/>
</dbReference>
<dbReference type="Pfam" id="PF25021">
    <property type="entry name" value="TEN_NHL"/>
    <property type="match status" value="1"/>
</dbReference>